<organism evidence="1 2">
    <name type="scientific">Bacillus thuringiensis serovar toumanoffi</name>
    <dbReference type="NCBI Taxonomy" id="180862"/>
    <lineage>
        <taxon>Bacteria</taxon>
        <taxon>Bacillati</taxon>
        <taxon>Bacillota</taxon>
        <taxon>Bacilli</taxon>
        <taxon>Bacillales</taxon>
        <taxon>Bacillaceae</taxon>
        <taxon>Bacillus</taxon>
        <taxon>Bacillus cereus group</taxon>
    </lineage>
</organism>
<dbReference type="RefSeq" id="WP_000120462.1">
    <property type="nucleotide sequence ID" value="NZ_JAWQCK010000011.1"/>
</dbReference>
<reference evidence="1 2" key="1">
    <citation type="submission" date="2023-10" db="EMBL/GenBank/DDBJ databases">
        <title>Draft Genome Sequence of Bacillus thuringiensis serovar. toumanoffi 4059: Identification of a Novel Cry Protein Candidate.</title>
        <authorList>
            <person name="Murdoch R.W."/>
            <person name="Gemler B."/>
            <person name="Heater B.S."/>
        </authorList>
    </citation>
    <scope>NUCLEOTIDE SEQUENCE [LARGE SCALE GENOMIC DNA]</scope>
    <source>
        <strain evidence="1 2">4059</strain>
    </source>
</reference>
<dbReference type="EMBL" id="JAWQCK010000011">
    <property type="protein sequence ID" value="MDW9214076.1"/>
    <property type="molecule type" value="Genomic_DNA"/>
</dbReference>
<name>A0ABD5I9S6_BACTU</name>
<dbReference type="AlphaFoldDB" id="A0ABD5I9S6"/>
<accession>A0ABD5I9S6</accession>
<evidence type="ECO:0000313" key="2">
    <source>
        <dbReference type="Proteomes" id="UP001272716"/>
    </source>
</evidence>
<sequence>MSYIRLELEINLDQHKLTERKFCKVVDKFFNKLFRLTKAESSEEKMGFNLVNRYITVDVSIDLKEKFLNIFPKFNSTELIKAVDAITKYIKYENCEKVGSIYINQYNTYKDLFAYQNKLYLSEITHEENQKIQTVRGLKEGEVSFKISNEIEEIPVETNVVLAHMSLERNL</sequence>
<comment type="caution">
    <text evidence="1">The sequence shown here is derived from an EMBL/GenBank/DDBJ whole genome shotgun (WGS) entry which is preliminary data.</text>
</comment>
<gene>
    <name evidence="1" type="ORF">BTTOUR_35590</name>
</gene>
<evidence type="ECO:0000313" key="1">
    <source>
        <dbReference type="EMBL" id="MDW9214076.1"/>
    </source>
</evidence>
<proteinExistence type="predicted"/>
<dbReference type="Proteomes" id="UP001272716">
    <property type="component" value="Unassembled WGS sequence"/>
</dbReference>
<protein>
    <submittedName>
        <fullName evidence="1">Uncharacterized protein</fullName>
    </submittedName>
</protein>